<dbReference type="AlphaFoldDB" id="A0A8D9LV47"/>
<evidence type="ECO:0000313" key="1">
    <source>
        <dbReference type="EMBL" id="CAG7888037.1"/>
    </source>
</evidence>
<gene>
    <name evidence="1" type="ORF">BRAPAZ1V2_A01P21130.2</name>
</gene>
<organism evidence="1 2">
    <name type="scientific">Brassica campestris</name>
    <name type="common">Field mustard</name>
    <dbReference type="NCBI Taxonomy" id="3711"/>
    <lineage>
        <taxon>Eukaryota</taxon>
        <taxon>Viridiplantae</taxon>
        <taxon>Streptophyta</taxon>
        <taxon>Embryophyta</taxon>
        <taxon>Tracheophyta</taxon>
        <taxon>Spermatophyta</taxon>
        <taxon>Magnoliopsida</taxon>
        <taxon>eudicotyledons</taxon>
        <taxon>Gunneridae</taxon>
        <taxon>Pentapetalae</taxon>
        <taxon>rosids</taxon>
        <taxon>malvids</taxon>
        <taxon>Brassicales</taxon>
        <taxon>Brassicaceae</taxon>
        <taxon>Brassiceae</taxon>
        <taxon>Brassica</taxon>
    </lineage>
</organism>
<protein>
    <recommendedName>
        <fullName evidence="3">Cadherin domain-containing protein</fullName>
    </recommendedName>
</protein>
<feature type="non-terminal residue" evidence="1">
    <location>
        <position position="53"/>
    </location>
</feature>
<dbReference type="Proteomes" id="UP000694005">
    <property type="component" value="Chromosome A01"/>
</dbReference>
<evidence type="ECO:0000313" key="2">
    <source>
        <dbReference type="Proteomes" id="UP000694005"/>
    </source>
</evidence>
<dbReference type="Gramene" id="A01p21130.2_BraZ1">
    <property type="protein sequence ID" value="A01p21130.2_BraZ1.CDS.1"/>
    <property type="gene ID" value="A01g21130.2_BraZ1"/>
</dbReference>
<evidence type="ECO:0008006" key="3">
    <source>
        <dbReference type="Google" id="ProtNLM"/>
    </source>
</evidence>
<sequence>MMKLLTAEDNNITDDLQVTLTITDYNQNATAKLNIDLIITDLEGTNRPPTTEE</sequence>
<reference evidence="1 2" key="1">
    <citation type="submission" date="2021-07" db="EMBL/GenBank/DDBJ databases">
        <authorList>
            <consortium name="Genoscope - CEA"/>
            <person name="William W."/>
        </authorList>
    </citation>
    <scope>NUCLEOTIDE SEQUENCE [LARGE SCALE GENOMIC DNA]</scope>
</reference>
<proteinExistence type="predicted"/>
<dbReference type="EMBL" id="LS974617">
    <property type="protein sequence ID" value="CAG7888037.1"/>
    <property type="molecule type" value="Genomic_DNA"/>
</dbReference>
<name>A0A8D9LV47_BRACM</name>
<accession>A0A8D9LV47</accession>